<keyword evidence="2" id="KW-1185">Reference proteome</keyword>
<name>A0ABD3KWK1_EUCGL</name>
<dbReference type="PANTHER" id="PTHR36811:SF2">
    <property type="entry name" value="OS08G0444440 PROTEIN"/>
    <property type="match status" value="1"/>
</dbReference>
<sequence>MEKRASLGVLKKRPTKRSKRRGLLSYLRSNSYMFAPLISRSGSHLFPQKTLLFSDTGGRAREENERSLVENIGEYLKSDSYMYAPIVDIEESKHAAAGPICQLERAFVVSSARKTTMDDQSTNQSATLIVENHLSNDDHPEISLTGHSFGQRETVKHMVYQNCRTSTVSEKQRLNKEFRKVVID</sequence>
<accession>A0ABD3KWK1</accession>
<evidence type="ECO:0000313" key="1">
    <source>
        <dbReference type="EMBL" id="KAL3744109.1"/>
    </source>
</evidence>
<dbReference type="Proteomes" id="UP001634007">
    <property type="component" value="Unassembled WGS sequence"/>
</dbReference>
<reference evidence="1 2" key="1">
    <citation type="submission" date="2024-11" db="EMBL/GenBank/DDBJ databases">
        <title>Chromosome-level genome assembly of Eucalyptus globulus Labill. provides insights into its genome evolution.</title>
        <authorList>
            <person name="Li X."/>
        </authorList>
    </citation>
    <scope>NUCLEOTIDE SEQUENCE [LARGE SCALE GENOMIC DNA]</scope>
    <source>
        <strain evidence="1">CL2024</strain>
        <tissue evidence="1">Fresh tender leaves</tissue>
    </source>
</reference>
<organism evidence="1 2">
    <name type="scientific">Eucalyptus globulus</name>
    <name type="common">Tasmanian blue gum</name>
    <dbReference type="NCBI Taxonomy" id="34317"/>
    <lineage>
        <taxon>Eukaryota</taxon>
        <taxon>Viridiplantae</taxon>
        <taxon>Streptophyta</taxon>
        <taxon>Embryophyta</taxon>
        <taxon>Tracheophyta</taxon>
        <taxon>Spermatophyta</taxon>
        <taxon>Magnoliopsida</taxon>
        <taxon>eudicotyledons</taxon>
        <taxon>Gunneridae</taxon>
        <taxon>Pentapetalae</taxon>
        <taxon>rosids</taxon>
        <taxon>malvids</taxon>
        <taxon>Myrtales</taxon>
        <taxon>Myrtaceae</taxon>
        <taxon>Myrtoideae</taxon>
        <taxon>Eucalypteae</taxon>
        <taxon>Eucalyptus</taxon>
    </lineage>
</organism>
<protein>
    <submittedName>
        <fullName evidence="1">Uncharacterized protein</fullName>
    </submittedName>
</protein>
<dbReference type="EMBL" id="JBJKBG010000003">
    <property type="protein sequence ID" value="KAL3744109.1"/>
    <property type="molecule type" value="Genomic_DNA"/>
</dbReference>
<comment type="caution">
    <text evidence="1">The sequence shown here is derived from an EMBL/GenBank/DDBJ whole genome shotgun (WGS) entry which is preliminary data.</text>
</comment>
<proteinExistence type="predicted"/>
<gene>
    <name evidence="1" type="ORF">ACJRO7_013377</name>
</gene>
<evidence type="ECO:0000313" key="2">
    <source>
        <dbReference type="Proteomes" id="UP001634007"/>
    </source>
</evidence>
<dbReference type="EMBL" id="JBJKBG010000003">
    <property type="protein sequence ID" value="KAL3744110.1"/>
    <property type="molecule type" value="Genomic_DNA"/>
</dbReference>
<dbReference type="PANTHER" id="PTHR36811">
    <property type="entry name" value="OS08G0444440 PROTEIN"/>
    <property type="match status" value="1"/>
</dbReference>
<dbReference type="AlphaFoldDB" id="A0ABD3KWK1"/>